<proteinExistence type="predicted"/>
<dbReference type="EMBL" id="MN739207">
    <property type="protein sequence ID" value="QHS93518.1"/>
    <property type="molecule type" value="Genomic_DNA"/>
</dbReference>
<dbReference type="AlphaFoldDB" id="A0A6C0BQ51"/>
<sequence length="65" mass="6687">MDANSRTTLVENWIGGGAVPAEGGCTAILALTAGDIVNILFNEVSTTSQTYTFVGTLALTLIQLA</sequence>
<name>A0A6C0BQ51_9ZZZZ</name>
<accession>A0A6C0BQ51</accession>
<protein>
    <submittedName>
        <fullName evidence="1">Uncharacterized protein</fullName>
    </submittedName>
</protein>
<reference evidence="1" key="1">
    <citation type="journal article" date="2020" name="Nature">
        <title>Giant virus diversity and host interactions through global metagenomics.</title>
        <authorList>
            <person name="Schulz F."/>
            <person name="Roux S."/>
            <person name="Paez-Espino D."/>
            <person name="Jungbluth S."/>
            <person name="Walsh D.A."/>
            <person name="Denef V.J."/>
            <person name="McMahon K.D."/>
            <person name="Konstantinidis K.T."/>
            <person name="Eloe-Fadrosh E.A."/>
            <person name="Kyrpides N.C."/>
            <person name="Woyke T."/>
        </authorList>
    </citation>
    <scope>NUCLEOTIDE SEQUENCE</scope>
    <source>
        <strain evidence="1">GVMAG-M-3300018080-19</strain>
    </source>
</reference>
<evidence type="ECO:0000313" key="1">
    <source>
        <dbReference type="EMBL" id="QHS93518.1"/>
    </source>
</evidence>
<organism evidence="1">
    <name type="scientific">viral metagenome</name>
    <dbReference type="NCBI Taxonomy" id="1070528"/>
    <lineage>
        <taxon>unclassified sequences</taxon>
        <taxon>metagenomes</taxon>
        <taxon>organismal metagenomes</taxon>
    </lineage>
</organism>